<name>A0AC61R0Z0_9FIRM</name>
<dbReference type="Proteomes" id="UP000307720">
    <property type="component" value="Unassembled WGS sequence"/>
</dbReference>
<reference evidence="1" key="1">
    <citation type="submission" date="2019-04" db="EMBL/GenBank/DDBJ databases">
        <title>Microbes associate with the intestines of laboratory mice.</title>
        <authorList>
            <person name="Navarre W."/>
            <person name="Wong E."/>
            <person name="Huang K."/>
            <person name="Tropini C."/>
            <person name="Ng K."/>
            <person name="Yu B."/>
        </authorList>
    </citation>
    <scope>NUCLEOTIDE SEQUENCE</scope>
    <source>
        <strain evidence="1">NM72_1-8</strain>
    </source>
</reference>
<organism evidence="1 2">
    <name type="scientific">Hominisplanchenecus murintestinalis</name>
    <dbReference type="NCBI Taxonomy" id="2941517"/>
    <lineage>
        <taxon>Bacteria</taxon>
        <taxon>Bacillati</taxon>
        <taxon>Bacillota</taxon>
        <taxon>Clostridia</taxon>
        <taxon>Lachnospirales</taxon>
        <taxon>Lachnospiraceae</taxon>
        <taxon>Hominisplanchenecus</taxon>
    </lineage>
</organism>
<gene>
    <name evidence="1" type="ORF">E5357_08420</name>
</gene>
<comment type="caution">
    <text evidence="1">The sequence shown here is derived from an EMBL/GenBank/DDBJ whole genome shotgun (WGS) entry which is preliminary data.</text>
</comment>
<sequence length="300" mass="32510">MPHILWMTVKFCGRCLLNMNTGSCDFAVIGGDMRQVYAARMLKERGYRVCCALLCGDEGLPEQELREAVCSARVVLAPVPLSVDRLYLNQKSGEGAFPLTELLDCLKEGQKFYAGCISEEFAYAVSDKGAEAIDIMKQEEIAVYNTIATAEGAVAEAVMKSPRNLHGSRCLVLGYGKCARTLTALLKGMHCQVQVCARNPAQLAEAAILADKAFEFGELEAALPDYDFIFNTVPAMILNRRMIENMNSAVCIFDIASAPGGVEFEAAEELGISAWLLPGLPGKYAPASSAEAIVRYLIGK</sequence>
<proteinExistence type="predicted"/>
<keyword evidence="2" id="KW-1185">Reference proteome</keyword>
<accession>A0AC61R0Z0</accession>
<evidence type="ECO:0000313" key="2">
    <source>
        <dbReference type="Proteomes" id="UP000307720"/>
    </source>
</evidence>
<evidence type="ECO:0000313" key="1">
    <source>
        <dbReference type="EMBL" id="TGX98529.1"/>
    </source>
</evidence>
<dbReference type="EMBL" id="SRZB01000016">
    <property type="protein sequence ID" value="TGX98529.1"/>
    <property type="molecule type" value="Genomic_DNA"/>
</dbReference>
<protein>
    <submittedName>
        <fullName evidence="1">Uncharacterized protein</fullName>
    </submittedName>
</protein>